<gene>
    <name evidence="4" type="ORF">GCM10011594_25720</name>
</gene>
<evidence type="ECO:0000313" key="4">
    <source>
        <dbReference type="EMBL" id="GGM04357.1"/>
    </source>
</evidence>
<evidence type="ECO:0000256" key="2">
    <source>
        <dbReference type="SAM" id="MobiDB-lite"/>
    </source>
</evidence>
<dbReference type="PANTHER" id="PTHR46797:SF1">
    <property type="entry name" value="METHYLPHOSPHONATE SYNTHASE"/>
    <property type="match status" value="1"/>
</dbReference>
<accession>A0A917SYW3</accession>
<dbReference type="InterPro" id="IPR010982">
    <property type="entry name" value="Lambda_DNA-bd_dom_sf"/>
</dbReference>
<dbReference type="PANTHER" id="PTHR46797">
    <property type="entry name" value="HTH-TYPE TRANSCRIPTIONAL REGULATOR"/>
    <property type="match status" value="1"/>
</dbReference>
<dbReference type="RefSeq" id="WP_188941973.1">
    <property type="nucleotide sequence ID" value="NZ_BMNA01000004.1"/>
</dbReference>
<name>A0A917SYW3_9ACTN</name>
<dbReference type="SMART" id="SM00530">
    <property type="entry name" value="HTH_XRE"/>
    <property type="match status" value="1"/>
</dbReference>
<dbReference type="Proteomes" id="UP000655208">
    <property type="component" value="Unassembled WGS sequence"/>
</dbReference>
<keyword evidence="1" id="KW-0238">DNA-binding</keyword>
<keyword evidence="5" id="KW-1185">Reference proteome</keyword>
<dbReference type="GO" id="GO:0003677">
    <property type="term" value="F:DNA binding"/>
    <property type="evidence" value="ECO:0007669"/>
    <property type="project" value="UniProtKB-KW"/>
</dbReference>
<protein>
    <recommendedName>
        <fullName evidence="3">HTH cro/C1-type domain-containing protein</fullName>
    </recommendedName>
</protein>
<dbReference type="InterPro" id="IPR001387">
    <property type="entry name" value="Cro/C1-type_HTH"/>
</dbReference>
<dbReference type="PROSITE" id="PS50943">
    <property type="entry name" value="HTH_CROC1"/>
    <property type="match status" value="1"/>
</dbReference>
<organism evidence="4 5">
    <name type="scientific">Nakamurella endophytica</name>
    <dbReference type="NCBI Taxonomy" id="1748367"/>
    <lineage>
        <taxon>Bacteria</taxon>
        <taxon>Bacillati</taxon>
        <taxon>Actinomycetota</taxon>
        <taxon>Actinomycetes</taxon>
        <taxon>Nakamurellales</taxon>
        <taxon>Nakamurellaceae</taxon>
        <taxon>Nakamurella</taxon>
    </lineage>
</organism>
<proteinExistence type="predicted"/>
<reference evidence="4" key="2">
    <citation type="submission" date="2020-09" db="EMBL/GenBank/DDBJ databases">
        <authorList>
            <person name="Sun Q."/>
            <person name="Zhou Y."/>
        </authorList>
    </citation>
    <scope>NUCLEOTIDE SEQUENCE</scope>
    <source>
        <strain evidence="4">CGMCC 4.7308</strain>
    </source>
</reference>
<evidence type="ECO:0000259" key="3">
    <source>
        <dbReference type="PROSITE" id="PS50943"/>
    </source>
</evidence>
<comment type="caution">
    <text evidence="4">The sequence shown here is derived from an EMBL/GenBank/DDBJ whole genome shotgun (WGS) entry which is preliminary data.</text>
</comment>
<dbReference type="CDD" id="cd00093">
    <property type="entry name" value="HTH_XRE"/>
    <property type="match status" value="1"/>
</dbReference>
<feature type="domain" description="HTH cro/C1-type" evidence="3">
    <location>
        <begin position="17"/>
        <end position="71"/>
    </location>
</feature>
<dbReference type="GO" id="GO:0005829">
    <property type="term" value="C:cytosol"/>
    <property type="evidence" value="ECO:0007669"/>
    <property type="project" value="TreeGrafter"/>
</dbReference>
<sequence length="152" mass="15641">MDLTEVLTPVKDLGAFIREQRTEAQISLRALAARAGVSNPYLSQVERGLRRPSADILAQIARGLSISAESLLARAGVLDPPTPPPAADHTAGTGTVPGDTLPGGTVPVDTAPGDTAHRAVVAALRADPALSGRHRSALIDLYTALRQPGTAG</sequence>
<dbReference type="Gene3D" id="1.10.260.40">
    <property type="entry name" value="lambda repressor-like DNA-binding domains"/>
    <property type="match status" value="1"/>
</dbReference>
<dbReference type="Pfam" id="PF01381">
    <property type="entry name" value="HTH_3"/>
    <property type="match status" value="1"/>
</dbReference>
<dbReference type="AlphaFoldDB" id="A0A917SYW3"/>
<evidence type="ECO:0000313" key="5">
    <source>
        <dbReference type="Proteomes" id="UP000655208"/>
    </source>
</evidence>
<reference evidence="4" key="1">
    <citation type="journal article" date="2014" name="Int. J. Syst. Evol. Microbiol.">
        <title>Complete genome sequence of Corynebacterium casei LMG S-19264T (=DSM 44701T), isolated from a smear-ripened cheese.</title>
        <authorList>
            <consortium name="US DOE Joint Genome Institute (JGI-PGF)"/>
            <person name="Walter F."/>
            <person name="Albersmeier A."/>
            <person name="Kalinowski J."/>
            <person name="Ruckert C."/>
        </authorList>
    </citation>
    <scope>NUCLEOTIDE SEQUENCE</scope>
    <source>
        <strain evidence="4">CGMCC 4.7308</strain>
    </source>
</reference>
<dbReference type="GO" id="GO:0003700">
    <property type="term" value="F:DNA-binding transcription factor activity"/>
    <property type="evidence" value="ECO:0007669"/>
    <property type="project" value="TreeGrafter"/>
</dbReference>
<evidence type="ECO:0000256" key="1">
    <source>
        <dbReference type="ARBA" id="ARBA00023125"/>
    </source>
</evidence>
<feature type="region of interest" description="Disordered" evidence="2">
    <location>
        <begin position="76"/>
        <end position="111"/>
    </location>
</feature>
<dbReference type="InterPro" id="IPR050807">
    <property type="entry name" value="TransReg_Diox_bact_type"/>
</dbReference>
<dbReference type="EMBL" id="BMNA01000004">
    <property type="protein sequence ID" value="GGM04357.1"/>
    <property type="molecule type" value="Genomic_DNA"/>
</dbReference>
<dbReference type="SUPFAM" id="SSF47413">
    <property type="entry name" value="lambda repressor-like DNA-binding domains"/>
    <property type="match status" value="1"/>
</dbReference>